<keyword evidence="7" id="KW-0472">Membrane</keyword>
<dbReference type="AlphaFoldDB" id="A0AAJ5QML4"/>
<dbReference type="KEGG" id="kpie:N5580_05695"/>
<dbReference type="NCBIfam" id="NF007739">
    <property type="entry name" value="PRK10419.1"/>
    <property type="match status" value="2"/>
</dbReference>
<keyword evidence="12" id="KW-1185">Reference proteome</keyword>
<name>A0AAJ5QML4_9GAMM</name>
<dbReference type="GO" id="GO:0005886">
    <property type="term" value="C:plasma membrane"/>
    <property type="evidence" value="ECO:0007669"/>
    <property type="project" value="UniProtKB-SubCell"/>
</dbReference>
<dbReference type="InterPro" id="IPR013563">
    <property type="entry name" value="Oligopep_ABC_C"/>
</dbReference>
<reference evidence="11 12" key="1">
    <citation type="journal article" date="2022" name="J Glob Antimicrob Resist">
        <title>First complete genome of a multidrug resistant strain of the novel human pathogen Kalamiella piersonii (GABEKP28) identified in human saliva.</title>
        <authorList>
            <person name="McDonagh F."/>
            <person name="Singh N.K."/>
            <person name="Venkateswaran K."/>
            <person name="Lonappan A.M."/>
            <person name="Hallahan B."/>
            <person name="Tuohy A."/>
            <person name="Burke L."/>
            <person name="Kovarova A."/>
            <person name="Miliotis G."/>
        </authorList>
    </citation>
    <scope>NUCLEOTIDE SEQUENCE [LARGE SCALE GENOMIC DNA]</scope>
    <source>
        <strain evidence="11 12">GABEKP28</strain>
    </source>
</reference>
<dbReference type="CDD" id="cd03257">
    <property type="entry name" value="ABC_NikE_OppD_transporters"/>
    <property type="match status" value="2"/>
</dbReference>
<evidence type="ECO:0000256" key="4">
    <source>
        <dbReference type="ARBA" id="ARBA00022475"/>
    </source>
</evidence>
<comment type="similarity">
    <text evidence="2">Belongs to the ABC transporter superfamily. Drug exporter-2 (TC 3.A.1.117) family.</text>
</comment>
<feature type="domain" description="ABC transporter" evidence="10">
    <location>
        <begin position="8"/>
        <end position="257"/>
    </location>
</feature>
<evidence type="ECO:0000313" key="11">
    <source>
        <dbReference type="EMBL" id="WBG92702.1"/>
    </source>
</evidence>
<dbReference type="GO" id="GO:0055085">
    <property type="term" value="P:transmembrane transport"/>
    <property type="evidence" value="ECO:0007669"/>
    <property type="project" value="UniProtKB-ARBA"/>
</dbReference>
<evidence type="ECO:0000256" key="5">
    <source>
        <dbReference type="ARBA" id="ARBA00022741"/>
    </source>
</evidence>
<dbReference type="PROSITE" id="PS50893">
    <property type="entry name" value="ABC_TRANSPORTER_2"/>
    <property type="match status" value="2"/>
</dbReference>
<dbReference type="InterPro" id="IPR017871">
    <property type="entry name" value="ABC_transporter-like_CS"/>
</dbReference>
<dbReference type="SMART" id="SM00382">
    <property type="entry name" value="AAA"/>
    <property type="match status" value="2"/>
</dbReference>
<protein>
    <recommendedName>
        <fullName evidence="8">ABC-type dipeptide transporter</fullName>
        <ecNumber evidence="8">7.4.2.9</ecNumber>
    </recommendedName>
</protein>
<dbReference type="NCBIfam" id="NF008453">
    <property type="entry name" value="PRK11308.1"/>
    <property type="match status" value="2"/>
</dbReference>
<dbReference type="FunFam" id="3.40.50.300:FF:000016">
    <property type="entry name" value="Oligopeptide ABC transporter ATP-binding component"/>
    <property type="match status" value="2"/>
</dbReference>
<dbReference type="PROSITE" id="PS00211">
    <property type="entry name" value="ABC_TRANSPORTER_1"/>
    <property type="match status" value="2"/>
</dbReference>
<dbReference type="SUPFAM" id="SSF52540">
    <property type="entry name" value="P-loop containing nucleoside triphosphate hydrolases"/>
    <property type="match status" value="2"/>
</dbReference>
<dbReference type="InterPro" id="IPR050388">
    <property type="entry name" value="ABC_Ni/Peptide_Import"/>
</dbReference>
<keyword evidence="5" id="KW-0547">Nucleotide-binding</keyword>
<evidence type="ECO:0000256" key="7">
    <source>
        <dbReference type="ARBA" id="ARBA00023136"/>
    </source>
</evidence>
<dbReference type="GO" id="GO:0016887">
    <property type="term" value="F:ATP hydrolysis activity"/>
    <property type="evidence" value="ECO:0007669"/>
    <property type="project" value="InterPro"/>
</dbReference>
<dbReference type="Proteomes" id="UP001211544">
    <property type="component" value="Chromosome"/>
</dbReference>
<evidence type="ECO:0000256" key="3">
    <source>
        <dbReference type="ARBA" id="ARBA00022448"/>
    </source>
</evidence>
<dbReference type="GO" id="GO:0015833">
    <property type="term" value="P:peptide transport"/>
    <property type="evidence" value="ECO:0007669"/>
    <property type="project" value="InterPro"/>
</dbReference>
<comment type="subcellular location">
    <subcellularLocation>
        <location evidence="1">Cell inner membrane</location>
        <topology evidence="1">Peripheral membrane protein</topology>
    </subcellularLocation>
</comment>
<keyword evidence="4" id="KW-1003">Cell membrane</keyword>
<evidence type="ECO:0000313" key="12">
    <source>
        <dbReference type="Proteomes" id="UP001211544"/>
    </source>
</evidence>
<evidence type="ECO:0000256" key="2">
    <source>
        <dbReference type="ARBA" id="ARBA00006526"/>
    </source>
</evidence>
<accession>A0AAJ5QML4</accession>
<keyword evidence="6 11" id="KW-0067">ATP-binding</keyword>
<dbReference type="NCBIfam" id="NF011713">
    <property type="entry name" value="PRK15134.1"/>
    <property type="match status" value="1"/>
</dbReference>
<organism evidence="11 12">
    <name type="scientific">Pantoea piersonii</name>
    <dbReference type="NCBI Taxonomy" id="2364647"/>
    <lineage>
        <taxon>Bacteria</taxon>
        <taxon>Pseudomonadati</taxon>
        <taxon>Pseudomonadota</taxon>
        <taxon>Gammaproteobacteria</taxon>
        <taxon>Enterobacterales</taxon>
        <taxon>Erwiniaceae</taxon>
        <taxon>Pantoea</taxon>
    </lineage>
</organism>
<dbReference type="InterPro" id="IPR027417">
    <property type="entry name" value="P-loop_NTPase"/>
</dbReference>
<dbReference type="GO" id="GO:0005524">
    <property type="term" value="F:ATP binding"/>
    <property type="evidence" value="ECO:0007669"/>
    <property type="project" value="UniProtKB-KW"/>
</dbReference>
<evidence type="ECO:0000259" key="10">
    <source>
        <dbReference type="PROSITE" id="PS50893"/>
    </source>
</evidence>
<dbReference type="PANTHER" id="PTHR43297:SF2">
    <property type="entry name" value="DIPEPTIDE TRANSPORT ATP-BINDING PROTEIN DPPD"/>
    <property type="match status" value="1"/>
</dbReference>
<sequence length="534" mass="59410">MIMSLLAIHHLSVAFARGGVTRTVVEDLSFSIDAGETLALVGESGSGKSVTALAVMQLLPAPPTRYSGGEILFNGEDLLRVSERRMRGLRGNQMAMIFQEPMVSLNPLHTIEKQLYEVLSLHRGMRREAARGEILSCLDRVGIRNPASRLNDFPHQLSGGERQRVMIAMALLTEPALLIADEPTTALDVTVQAQILRLLRELQRERNMAMLFITHDLGIVQQLADNVSVMRQGKIVEHNSSHALFSQPQHPYTQQLLAAEPEGRAVPLRPDAPLLLQVRDLRVSFPVRRGLFRRQVAEKVAVSNLSFSLRRGESLGLVGESGSGKSTTGLALLRLLSAQGEIWFDGQPLHDLSRRELLPLRRRIQVVFQDPNSSLNPRMTVQQIIAEGLAVHQPALDATQQEARVIAVMEEVGLDAASRHRYAAEFSGGQRQRIAIARALVLEPQLMVLDEPTSSLDRSVQKQILTLLRRLQQHHQLTYLFISHDLQVVRSLCHQVMVLRQGEVVEQGDCERLFAAPAADYTRELLASAQLSDR</sequence>
<evidence type="ECO:0000256" key="1">
    <source>
        <dbReference type="ARBA" id="ARBA00004417"/>
    </source>
</evidence>
<dbReference type="EMBL" id="CP104758">
    <property type="protein sequence ID" value="WBG92702.1"/>
    <property type="molecule type" value="Genomic_DNA"/>
</dbReference>
<evidence type="ECO:0000256" key="9">
    <source>
        <dbReference type="ARBA" id="ARBA00047356"/>
    </source>
</evidence>
<dbReference type="Pfam" id="PF00005">
    <property type="entry name" value="ABC_tran"/>
    <property type="match status" value="2"/>
</dbReference>
<dbReference type="EC" id="7.4.2.9" evidence="8"/>
<dbReference type="Pfam" id="PF08352">
    <property type="entry name" value="oligo_HPY"/>
    <property type="match status" value="1"/>
</dbReference>
<dbReference type="Gene3D" id="3.40.50.300">
    <property type="entry name" value="P-loop containing nucleotide triphosphate hydrolases"/>
    <property type="match status" value="2"/>
</dbReference>
<feature type="domain" description="ABC transporter" evidence="10">
    <location>
        <begin position="276"/>
        <end position="526"/>
    </location>
</feature>
<gene>
    <name evidence="11" type="primary">yejF</name>
    <name evidence="11" type="ORF">N5580_05695</name>
</gene>
<evidence type="ECO:0000256" key="6">
    <source>
        <dbReference type="ARBA" id="ARBA00022840"/>
    </source>
</evidence>
<keyword evidence="3" id="KW-0813">Transport</keyword>
<dbReference type="PANTHER" id="PTHR43297">
    <property type="entry name" value="OLIGOPEPTIDE TRANSPORT ATP-BINDING PROTEIN APPD"/>
    <property type="match status" value="1"/>
</dbReference>
<evidence type="ECO:0000256" key="8">
    <source>
        <dbReference type="ARBA" id="ARBA00038852"/>
    </source>
</evidence>
<proteinExistence type="inferred from homology"/>
<dbReference type="InterPro" id="IPR003593">
    <property type="entry name" value="AAA+_ATPase"/>
</dbReference>
<dbReference type="InterPro" id="IPR003439">
    <property type="entry name" value="ABC_transporter-like_ATP-bd"/>
</dbReference>
<comment type="catalytic activity">
    <reaction evidence="9">
        <text>a dipeptide(out) + ATP + H2O = a dipeptide(in) + ADP + phosphate + H(+)</text>
        <dbReference type="Rhea" id="RHEA:23120"/>
        <dbReference type="ChEBI" id="CHEBI:15377"/>
        <dbReference type="ChEBI" id="CHEBI:15378"/>
        <dbReference type="ChEBI" id="CHEBI:30616"/>
        <dbReference type="ChEBI" id="CHEBI:43474"/>
        <dbReference type="ChEBI" id="CHEBI:90799"/>
        <dbReference type="ChEBI" id="CHEBI:456216"/>
        <dbReference type="EC" id="7.4.2.9"/>
    </reaction>
</comment>